<keyword evidence="2" id="KW-1185">Reference proteome</keyword>
<accession>A0A284RH65</accession>
<proteinExistence type="predicted"/>
<dbReference type="EMBL" id="FUEG01000009">
    <property type="protein sequence ID" value="SJL08103.1"/>
    <property type="molecule type" value="Genomic_DNA"/>
</dbReference>
<evidence type="ECO:0000313" key="1">
    <source>
        <dbReference type="EMBL" id="SJL08103.1"/>
    </source>
</evidence>
<sequence>MFPRRNRVDFRIIDTPAKACASTLSTIQTVENRLPVTKFLAALTYGPAIWMQSSQWQERYRTVNSWSLAIWARIHQFKEEAPDAIARNLLEEEGIHSPATILD</sequence>
<gene>
    <name evidence="1" type="ORF">ARMOST_11465</name>
</gene>
<protein>
    <submittedName>
        <fullName evidence="1">Uncharacterized protein</fullName>
    </submittedName>
</protein>
<name>A0A284RH65_ARMOS</name>
<organism evidence="1 2">
    <name type="scientific">Armillaria ostoyae</name>
    <name type="common">Armillaria root rot fungus</name>
    <dbReference type="NCBI Taxonomy" id="47428"/>
    <lineage>
        <taxon>Eukaryota</taxon>
        <taxon>Fungi</taxon>
        <taxon>Dikarya</taxon>
        <taxon>Basidiomycota</taxon>
        <taxon>Agaricomycotina</taxon>
        <taxon>Agaricomycetes</taxon>
        <taxon>Agaricomycetidae</taxon>
        <taxon>Agaricales</taxon>
        <taxon>Marasmiineae</taxon>
        <taxon>Physalacriaceae</taxon>
        <taxon>Armillaria</taxon>
    </lineage>
</organism>
<dbReference type="AlphaFoldDB" id="A0A284RH65"/>
<evidence type="ECO:0000313" key="2">
    <source>
        <dbReference type="Proteomes" id="UP000219338"/>
    </source>
</evidence>
<dbReference type="Proteomes" id="UP000219338">
    <property type="component" value="Unassembled WGS sequence"/>
</dbReference>
<reference evidence="2" key="1">
    <citation type="journal article" date="2017" name="Nat. Ecol. Evol.">
        <title>Genome expansion and lineage-specific genetic innovations in the forest pathogenic fungi Armillaria.</title>
        <authorList>
            <person name="Sipos G."/>
            <person name="Prasanna A.N."/>
            <person name="Walter M.C."/>
            <person name="O'Connor E."/>
            <person name="Balint B."/>
            <person name="Krizsan K."/>
            <person name="Kiss B."/>
            <person name="Hess J."/>
            <person name="Varga T."/>
            <person name="Slot J."/>
            <person name="Riley R."/>
            <person name="Boka B."/>
            <person name="Rigling D."/>
            <person name="Barry K."/>
            <person name="Lee J."/>
            <person name="Mihaltcheva S."/>
            <person name="LaButti K."/>
            <person name="Lipzen A."/>
            <person name="Waldron R."/>
            <person name="Moloney N.M."/>
            <person name="Sperisen C."/>
            <person name="Kredics L."/>
            <person name="Vagvoelgyi C."/>
            <person name="Patrignani A."/>
            <person name="Fitzpatrick D."/>
            <person name="Nagy I."/>
            <person name="Doyle S."/>
            <person name="Anderson J.B."/>
            <person name="Grigoriev I.V."/>
            <person name="Gueldener U."/>
            <person name="Muensterkoetter M."/>
            <person name="Nagy L.G."/>
        </authorList>
    </citation>
    <scope>NUCLEOTIDE SEQUENCE [LARGE SCALE GENOMIC DNA]</scope>
    <source>
        <strain evidence="2">C18/9</strain>
    </source>
</reference>